<evidence type="ECO:0000313" key="3">
    <source>
        <dbReference type="Proteomes" id="UP001519460"/>
    </source>
</evidence>
<keyword evidence="3" id="KW-1185">Reference proteome</keyword>
<dbReference type="EMBL" id="JACVVK020000183">
    <property type="protein sequence ID" value="KAK7486167.1"/>
    <property type="molecule type" value="Genomic_DNA"/>
</dbReference>
<proteinExistence type="predicted"/>
<evidence type="ECO:0000313" key="2">
    <source>
        <dbReference type="EMBL" id="KAK7486167.1"/>
    </source>
</evidence>
<comment type="caution">
    <text evidence="2">The sequence shown here is derived from an EMBL/GenBank/DDBJ whole genome shotgun (WGS) entry which is preliminary data.</text>
</comment>
<gene>
    <name evidence="2" type="ORF">BaRGS_00022633</name>
</gene>
<sequence>MFVSVEPQITGQTGSGGETGSATNGRTGSLLERVVWPAVFCLAYVPASFECVIFERELRREAKSFEDFGQRLFRGISCGFSSHPDCHGLPFRSWLFIVTYNLAATFQFLLIQVT</sequence>
<accession>A0ABD0KGI5</accession>
<evidence type="ECO:0000256" key="1">
    <source>
        <dbReference type="SAM" id="MobiDB-lite"/>
    </source>
</evidence>
<organism evidence="2 3">
    <name type="scientific">Batillaria attramentaria</name>
    <dbReference type="NCBI Taxonomy" id="370345"/>
    <lineage>
        <taxon>Eukaryota</taxon>
        <taxon>Metazoa</taxon>
        <taxon>Spiralia</taxon>
        <taxon>Lophotrochozoa</taxon>
        <taxon>Mollusca</taxon>
        <taxon>Gastropoda</taxon>
        <taxon>Caenogastropoda</taxon>
        <taxon>Sorbeoconcha</taxon>
        <taxon>Cerithioidea</taxon>
        <taxon>Batillariidae</taxon>
        <taxon>Batillaria</taxon>
    </lineage>
</organism>
<protein>
    <submittedName>
        <fullName evidence="2">Uncharacterized protein</fullName>
    </submittedName>
</protein>
<reference evidence="2 3" key="1">
    <citation type="journal article" date="2023" name="Sci. Data">
        <title>Genome assembly of the Korean intertidal mud-creeper Batillaria attramentaria.</title>
        <authorList>
            <person name="Patra A.K."/>
            <person name="Ho P.T."/>
            <person name="Jun S."/>
            <person name="Lee S.J."/>
            <person name="Kim Y."/>
            <person name="Won Y.J."/>
        </authorList>
    </citation>
    <scope>NUCLEOTIDE SEQUENCE [LARGE SCALE GENOMIC DNA]</scope>
    <source>
        <strain evidence="2">Wonlab-2016</strain>
    </source>
</reference>
<name>A0ABD0KGI5_9CAEN</name>
<dbReference type="Proteomes" id="UP001519460">
    <property type="component" value="Unassembled WGS sequence"/>
</dbReference>
<feature type="region of interest" description="Disordered" evidence="1">
    <location>
        <begin position="1"/>
        <end position="24"/>
    </location>
</feature>
<dbReference type="AlphaFoldDB" id="A0ABD0KGI5"/>